<sequence length="464" mass="49884">MTRRPKGSTVAIGSAVAAWAAAGVGMLAVRWLIGTDARMAALGGLSAVCVVFGLWIFWSHDGNRITAVGVYNFSFALFVGFAGLYHTFIQPPGPTLDLILTAVSWAYFLHLVTWAIFWAGHRPEPERPFTVNRGSPAVVWWGLALLSTAIWLVGEDAGTTTGFVLAAIAFAGTALIGAGLILRAEGWGWVVCGVTTAAAVAAYTQYFFTGFGRIVLASLGFTFLIVLSHRTRGRIVKLVVLVGAVPALTALAALRVALVAEMRNGTQENGFESIVHPLYQFARLLALEDAGSVPHAWGQTFWAAVVALVPRRMWPEKPVGLGADLVPVLRPGLIGTNHSEVALYLGEWLFNFGIPGLFFVPSAGILLRILDRYLVSAASSVLDRHDNLIRYTLASVAAAGVIDVLWAGSFSYASRTGSHVVILLAVLLVFQVFWSSARDHRDRPRSPARGSITGRVRPSAVIRR</sequence>
<evidence type="ECO:0000256" key="1">
    <source>
        <dbReference type="SAM" id="MobiDB-lite"/>
    </source>
</evidence>
<keyword evidence="2" id="KW-0472">Membrane</keyword>
<feature type="transmembrane region" description="Helical" evidence="2">
    <location>
        <begin position="12"/>
        <end position="33"/>
    </location>
</feature>
<feature type="region of interest" description="Disordered" evidence="1">
    <location>
        <begin position="440"/>
        <end position="464"/>
    </location>
</feature>
<feature type="transmembrane region" description="Helical" evidence="2">
    <location>
        <begin position="160"/>
        <end position="182"/>
    </location>
</feature>
<evidence type="ECO:0000256" key="2">
    <source>
        <dbReference type="SAM" id="Phobius"/>
    </source>
</evidence>
<dbReference type="Proteomes" id="UP001241758">
    <property type="component" value="Unassembled WGS sequence"/>
</dbReference>
<accession>A0ABT6WNL5</accession>
<feature type="transmembrane region" description="Helical" evidence="2">
    <location>
        <begin position="65"/>
        <end position="86"/>
    </location>
</feature>
<proteinExistence type="predicted"/>
<organism evidence="3 4">
    <name type="scientific">Actinoplanes sandaracinus</name>
    <dbReference type="NCBI Taxonomy" id="3045177"/>
    <lineage>
        <taxon>Bacteria</taxon>
        <taxon>Bacillati</taxon>
        <taxon>Actinomycetota</taxon>
        <taxon>Actinomycetes</taxon>
        <taxon>Micromonosporales</taxon>
        <taxon>Micromonosporaceae</taxon>
        <taxon>Actinoplanes</taxon>
    </lineage>
</organism>
<keyword evidence="2" id="KW-1133">Transmembrane helix</keyword>
<feature type="transmembrane region" description="Helical" evidence="2">
    <location>
        <begin position="210"/>
        <end position="228"/>
    </location>
</feature>
<keyword evidence="2" id="KW-0812">Transmembrane</keyword>
<feature type="transmembrane region" description="Helical" evidence="2">
    <location>
        <begin position="137"/>
        <end position="154"/>
    </location>
</feature>
<comment type="caution">
    <text evidence="3">The sequence shown here is derived from an EMBL/GenBank/DDBJ whole genome shotgun (WGS) entry which is preliminary data.</text>
</comment>
<feature type="transmembrane region" description="Helical" evidence="2">
    <location>
        <begin position="98"/>
        <end position="117"/>
    </location>
</feature>
<feature type="transmembrane region" description="Helical" evidence="2">
    <location>
        <begin position="39"/>
        <end position="58"/>
    </location>
</feature>
<feature type="transmembrane region" description="Helical" evidence="2">
    <location>
        <begin position="235"/>
        <end position="258"/>
    </location>
</feature>
<dbReference type="RefSeq" id="WP_282762169.1">
    <property type="nucleotide sequence ID" value="NZ_JASCTH010000014.1"/>
</dbReference>
<name>A0ABT6WNL5_9ACTN</name>
<keyword evidence="4" id="KW-1185">Reference proteome</keyword>
<feature type="transmembrane region" description="Helical" evidence="2">
    <location>
        <begin position="187"/>
        <end position="204"/>
    </location>
</feature>
<feature type="transmembrane region" description="Helical" evidence="2">
    <location>
        <begin position="391"/>
        <end position="413"/>
    </location>
</feature>
<evidence type="ECO:0000313" key="3">
    <source>
        <dbReference type="EMBL" id="MDI6101298.1"/>
    </source>
</evidence>
<evidence type="ECO:0008006" key="5">
    <source>
        <dbReference type="Google" id="ProtNLM"/>
    </source>
</evidence>
<evidence type="ECO:0000313" key="4">
    <source>
        <dbReference type="Proteomes" id="UP001241758"/>
    </source>
</evidence>
<protein>
    <recommendedName>
        <fullName evidence="5">O-antigen polysaccharide polymerase Wzy</fullName>
    </recommendedName>
</protein>
<reference evidence="3 4" key="1">
    <citation type="submission" date="2023-05" db="EMBL/GenBank/DDBJ databases">
        <title>Actinoplanes sp. NEAU-A12 genome sequencing.</title>
        <authorList>
            <person name="Wang Z.-S."/>
        </authorList>
    </citation>
    <scope>NUCLEOTIDE SEQUENCE [LARGE SCALE GENOMIC DNA]</scope>
    <source>
        <strain evidence="3 4">NEAU-A12</strain>
    </source>
</reference>
<feature type="transmembrane region" description="Helical" evidence="2">
    <location>
        <begin position="419"/>
        <end position="437"/>
    </location>
</feature>
<feature type="transmembrane region" description="Helical" evidence="2">
    <location>
        <begin position="348"/>
        <end position="370"/>
    </location>
</feature>
<gene>
    <name evidence="3" type="ORF">QLQ12_22030</name>
</gene>
<dbReference type="EMBL" id="JASCTH010000014">
    <property type="protein sequence ID" value="MDI6101298.1"/>
    <property type="molecule type" value="Genomic_DNA"/>
</dbReference>